<comment type="caution">
    <text evidence="2">The sequence shown here is derived from an EMBL/GenBank/DDBJ whole genome shotgun (WGS) entry which is preliminary data.</text>
</comment>
<dbReference type="InterPro" id="IPR036390">
    <property type="entry name" value="WH_DNA-bd_sf"/>
</dbReference>
<dbReference type="Pfam" id="PF13749">
    <property type="entry name" value="HATPase_c_4"/>
    <property type="match status" value="1"/>
</dbReference>
<evidence type="ECO:0000259" key="1">
    <source>
        <dbReference type="Pfam" id="PF04326"/>
    </source>
</evidence>
<dbReference type="SUPFAM" id="SSF46785">
    <property type="entry name" value="Winged helix' DNA-binding domain"/>
    <property type="match status" value="1"/>
</dbReference>
<dbReference type="PANTHER" id="PTHR30595">
    <property type="entry name" value="GLPR-RELATED TRANSCRIPTIONAL REPRESSOR"/>
    <property type="match status" value="1"/>
</dbReference>
<dbReference type="PANTHER" id="PTHR30595:SF6">
    <property type="entry name" value="SCHLAFEN ALBA-2 DOMAIN-CONTAINING PROTEIN"/>
    <property type="match status" value="1"/>
</dbReference>
<reference evidence="2 3" key="1">
    <citation type="journal article" date="2019" name="Nat. Med.">
        <title>A library of human gut bacterial isolates paired with longitudinal multiomics data enables mechanistic microbiome research.</title>
        <authorList>
            <person name="Poyet M."/>
            <person name="Groussin M."/>
            <person name="Gibbons S.M."/>
            <person name="Avila-Pacheco J."/>
            <person name="Jiang X."/>
            <person name="Kearney S.M."/>
            <person name="Perrotta A.R."/>
            <person name="Berdy B."/>
            <person name="Zhao S."/>
            <person name="Lieberman T.D."/>
            <person name="Swanson P.K."/>
            <person name="Smith M."/>
            <person name="Roesemann S."/>
            <person name="Alexander J.E."/>
            <person name="Rich S.A."/>
            <person name="Livny J."/>
            <person name="Vlamakis H."/>
            <person name="Clish C."/>
            <person name="Bullock K."/>
            <person name="Deik A."/>
            <person name="Scott J."/>
            <person name="Pierce K.A."/>
            <person name="Xavier R.J."/>
            <person name="Alm E.J."/>
        </authorList>
    </citation>
    <scope>NUCLEOTIDE SEQUENCE [LARGE SCALE GENOMIC DNA]</scope>
    <source>
        <strain evidence="2 3">BIOML-A1</strain>
    </source>
</reference>
<gene>
    <name evidence="2" type="ORF">GMD30_08385</name>
</gene>
<feature type="domain" description="Schlafen AlbA-2" evidence="1">
    <location>
        <begin position="13"/>
        <end position="116"/>
    </location>
</feature>
<protein>
    <submittedName>
        <fullName evidence="2">Winged helix-turn-helix transcriptional regulator</fullName>
    </submittedName>
</protein>
<dbReference type="Pfam" id="PF04326">
    <property type="entry name" value="SLFN_AlbA_2"/>
    <property type="match status" value="1"/>
</dbReference>
<dbReference type="EMBL" id="WNAL01000014">
    <property type="protein sequence ID" value="MTR81724.1"/>
    <property type="molecule type" value="Genomic_DNA"/>
</dbReference>
<proteinExistence type="predicted"/>
<dbReference type="Pfam" id="PF13412">
    <property type="entry name" value="HTH_24"/>
    <property type="match status" value="1"/>
</dbReference>
<dbReference type="InterPro" id="IPR038461">
    <property type="entry name" value="Schlafen_AlbA_2_dom_sf"/>
</dbReference>
<evidence type="ECO:0000313" key="3">
    <source>
        <dbReference type="Proteomes" id="UP000446657"/>
    </source>
</evidence>
<name>A0A844KMV5_9FIRM</name>
<sequence length="476" mass="54684">MLKAGVDLNLGIETETLEFKKSTGELKEAMHSICAILNKHQHGELYFGVKPDGTVVGQVVTEESLREVSQKIKNFIEPRIYPEISKVVLDGRDCIHVKFSGNQIPYFAYNVARIRVADEDLVMSREEITKFLLQSGQEGNRWENLVSNKTVYDVDEELLKKYVKQAHDVGRIAISYTDKKTVLNQLELTEGDMLLNAGKVLFGDDILQDVQMAIFATNERLTFNDIQRYHGSVLKLVDIAENYIKSNIHWKVEFTGELQRKEIPEIPVDAIREALLNSFCHKDYSSGESNEVAIYKNRIEIYNPGTFPEGLEPQDYIDHIERPVRRNPKIARLLYYSKEIESFGTGLKRIADACKNAGVRYEFQKKKTGFVVCFYRSENGNESIKADASTDKVRISTDKVRINRENLNTYQKKIFDFIQKNGQITNKQVQELLGVKDSRALKILKELVSMGVILKQGKLKGSYYIFRENMRIDKKR</sequence>
<dbReference type="Gene3D" id="3.30.950.30">
    <property type="entry name" value="Schlafen, AAA domain"/>
    <property type="match status" value="1"/>
</dbReference>
<dbReference type="InterPro" id="IPR007421">
    <property type="entry name" value="Schlafen_AlbA_2_dom"/>
</dbReference>
<accession>A0A844KMV5</accession>
<dbReference type="InterPro" id="IPR036388">
    <property type="entry name" value="WH-like_DNA-bd_sf"/>
</dbReference>
<dbReference type="AlphaFoldDB" id="A0A844KMV5"/>
<dbReference type="Proteomes" id="UP000446657">
    <property type="component" value="Unassembled WGS sequence"/>
</dbReference>
<dbReference type="Gene3D" id="3.30.565.60">
    <property type="match status" value="1"/>
</dbReference>
<dbReference type="InterPro" id="IPR038475">
    <property type="entry name" value="RecG_C_sf"/>
</dbReference>
<evidence type="ECO:0000313" key="2">
    <source>
        <dbReference type="EMBL" id="MTR81724.1"/>
    </source>
</evidence>
<dbReference type="Gene3D" id="1.10.10.10">
    <property type="entry name" value="Winged helix-like DNA-binding domain superfamily/Winged helix DNA-binding domain"/>
    <property type="match status" value="1"/>
</dbReference>
<organism evidence="2 3">
    <name type="scientific">Roseburia faecis</name>
    <dbReference type="NCBI Taxonomy" id="301302"/>
    <lineage>
        <taxon>Bacteria</taxon>
        <taxon>Bacillati</taxon>
        <taxon>Bacillota</taxon>
        <taxon>Clostridia</taxon>
        <taxon>Lachnospirales</taxon>
        <taxon>Lachnospiraceae</taxon>
        <taxon>Roseburia</taxon>
    </lineage>
</organism>